<dbReference type="PANTHER" id="PTHR30616:SF2">
    <property type="entry name" value="PURINE NUCLEOSIDE PHOSPHORYLASE LACC1"/>
    <property type="match status" value="1"/>
</dbReference>
<evidence type="ECO:0000256" key="6">
    <source>
        <dbReference type="ARBA" id="ARBA00022833"/>
    </source>
</evidence>
<dbReference type="NCBIfam" id="TIGR00726">
    <property type="entry name" value="peptidoglycan editing factor PgeF"/>
    <property type="match status" value="1"/>
</dbReference>
<comment type="catalytic activity">
    <reaction evidence="7">
        <text>adenosine + H2O + H(+) = inosine + NH4(+)</text>
        <dbReference type="Rhea" id="RHEA:24408"/>
        <dbReference type="ChEBI" id="CHEBI:15377"/>
        <dbReference type="ChEBI" id="CHEBI:15378"/>
        <dbReference type="ChEBI" id="CHEBI:16335"/>
        <dbReference type="ChEBI" id="CHEBI:17596"/>
        <dbReference type="ChEBI" id="CHEBI:28938"/>
        <dbReference type="EC" id="3.5.4.4"/>
    </reaction>
    <physiologicalReaction direction="left-to-right" evidence="7">
        <dbReference type="Rhea" id="RHEA:24409"/>
    </physiologicalReaction>
</comment>
<dbReference type="GO" id="GO:0005507">
    <property type="term" value="F:copper ion binding"/>
    <property type="evidence" value="ECO:0007669"/>
    <property type="project" value="TreeGrafter"/>
</dbReference>
<evidence type="ECO:0000256" key="7">
    <source>
        <dbReference type="ARBA" id="ARBA00047989"/>
    </source>
</evidence>
<keyword evidence="3" id="KW-0808">Transferase</keyword>
<evidence type="ECO:0000256" key="5">
    <source>
        <dbReference type="ARBA" id="ARBA00022801"/>
    </source>
</evidence>
<evidence type="ECO:0000313" key="12">
    <source>
        <dbReference type="Proteomes" id="UP000326641"/>
    </source>
</evidence>
<reference evidence="11" key="1">
    <citation type="submission" date="2018-11" db="EMBL/GenBank/DDBJ databases">
        <authorList>
            <person name="Onetto C."/>
        </authorList>
    </citation>
    <scope>NUCLEOTIDE SEQUENCE [LARGE SCALE GENOMIC DNA]</scope>
</reference>
<dbReference type="Proteomes" id="UP000326641">
    <property type="component" value="Unassembled WGS sequence"/>
</dbReference>
<sequence length="256" mass="26399">MRIEATPLAAASGVRHAFFTRLGGVSGGLYASLNCGLGSADDPACVHENRTRAMAVLCPAAPAPLMTAYQVHSAHAVVVEGPVPAAATPRADGLATRTRGLALGILTADCAPVLFADADAGVIGAAHAGWRGAKAGIVEATLAAMESLGAAVERIVAAVGPAIGPQSYEVGAEFHAAFTAAEPDAATLFVPADRPHHYRFDLPAYVGRRLAARGIRTVATIETDTYADDRFFSFRRATHAGDGDYGRQLSAIVLEP</sequence>
<accession>A0A564WB59</accession>
<dbReference type="EMBL" id="UXAT02000006">
    <property type="protein sequence ID" value="VUX45686.1"/>
    <property type="molecule type" value="Genomic_DNA"/>
</dbReference>
<evidence type="ECO:0000256" key="10">
    <source>
        <dbReference type="RuleBase" id="RU361274"/>
    </source>
</evidence>
<organism evidence="11 12">
    <name type="scientific">Candidatus Defluviicoccus seviourii</name>
    <dbReference type="NCBI Taxonomy" id="2565273"/>
    <lineage>
        <taxon>Bacteria</taxon>
        <taxon>Pseudomonadati</taxon>
        <taxon>Pseudomonadota</taxon>
        <taxon>Alphaproteobacteria</taxon>
        <taxon>Rhodospirillales</taxon>
        <taxon>Rhodospirillaceae</taxon>
        <taxon>Defluviicoccus</taxon>
    </lineage>
</organism>
<dbReference type="Gene3D" id="3.60.140.10">
    <property type="entry name" value="CNF1/YfiH-like putative cysteine hydrolases"/>
    <property type="match status" value="1"/>
</dbReference>
<dbReference type="GO" id="GO:0017061">
    <property type="term" value="F:S-methyl-5-thioadenosine phosphorylase activity"/>
    <property type="evidence" value="ECO:0007669"/>
    <property type="project" value="UniProtKB-EC"/>
</dbReference>
<protein>
    <recommendedName>
        <fullName evidence="10">Purine nucleoside phosphorylase</fullName>
    </recommendedName>
</protein>
<proteinExistence type="inferred from homology"/>
<gene>
    <name evidence="11" type="ORF">DF3PA_140067</name>
</gene>
<evidence type="ECO:0000256" key="9">
    <source>
        <dbReference type="ARBA" id="ARBA00049893"/>
    </source>
</evidence>
<dbReference type="InterPro" id="IPR038371">
    <property type="entry name" value="Cu_polyphenol_OxRdtase_sf"/>
</dbReference>
<dbReference type="CDD" id="cd16833">
    <property type="entry name" value="YfiH"/>
    <property type="match status" value="1"/>
</dbReference>
<comment type="similarity">
    <text evidence="2 10">Belongs to the purine nucleoside phosphorylase YfiH/LACC1 family.</text>
</comment>
<comment type="catalytic activity">
    <reaction evidence="9">
        <text>S-methyl-5'-thioadenosine + phosphate = 5-(methylsulfanyl)-alpha-D-ribose 1-phosphate + adenine</text>
        <dbReference type="Rhea" id="RHEA:11852"/>
        <dbReference type="ChEBI" id="CHEBI:16708"/>
        <dbReference type="ChEBI" id="CHEBI:17509"/>
        <dbReference type="ChEBI" id="CHEBI:43474"/>
        <dbReference type="ChEBI" id="CHEBI:58533"/>
        <dbReference type="EC" id="2.4.2.28"/>
    </reaction>
    <physiologicalReaction direction="left-to-right" evidence="9">
        <dbReference type="Rhea" id="RHEA:11853"/>
    </physiologicalReaction>
</comment>
<evidence type="ECO:0000256" key="2">
    <source>
        <dbReference type="ARBA" id="ARBA00007353"/>
    </source>
</evidence>
<comment type="catalytic activity">
    <reaction evidence="1">
        <text>inosine + phosphate = alpha-D-ribose 1-phosphate + hypoxanthine</text>
        <dbReference type="Rhea" id="RHEA:27646"/>
        <dbReference type="ChEBI" id="CHEBI:17368"/>
        <dbReference type="ChEBI" id="CHEBI:17596"/>
        <dbReference type="ChEBI" id="CHEBI:43474"/>
        <dbReference type="ChEBI" id="CHEBI:57720"/>
        <dbReference type="EC" id="2.4.2.1"/>
    </reaction>
    <physiologicalReaction direction="left-to-right" evidence="1">
        <dbReference type="Rhea" id="RHEA:27647"/>
    </physiologicalReaction>
</comment>
<keyword evidence="4" id="KW-0479">Metal-binding</keyword>
<dbReference type="PANTHER" id="PTHR30616">
    <property type="entry name" value="UNCHARACTERIZED PROTEIN YFIH"/>
    <property type="match status" value="1"/>
</dbReference>
<keyword evidence="12" id="KW-1185">Reference proteome</keyword>
<evidence type="ECO:0000256" key="4">
    <source>
        <dbReference type="ARBA" id="ARBA00022723"/>
    </source>
</evidence>
<dbReference type="GO" id="GO:0016787">
    <property type="term" value="F:hydrolase activity"/>
    <property type="evidence" value="ECO:0007669"/>
    <property type="project" value="UniProtKB-KW"/>
</dbReference>
<evidence type="ECO:0000256" key="1">
    <source>
        <dbReference type="ARBA" id="ARBA00000553"/>
    </source>
</evidence>
<dbReference type="InterPro" id="IPR011324">
    <property type="entry name" value="Cytotoxic_necrot_fac-like_cat"/>
</dbReference>
<dbReference type="SUPFAM" id="SSF64438">
    <property type="entry name" value="CNF1/YfiH-like putative cysteine hydrolases"/>
    <property type="match status" value="1"/>
</dbReference>
<evidence type="ECO:0000256" key="3">
    <source>
        <dbReference type="ARBA" id="ARBA00022679"/>
    </source>
</evidence>
<dbReference type="AlphaFoldDB" id="A0A564WB59"/>
<evidence type="ECO:0000256" key="8">
    <source>
        <dbReference type="ARBA" id="ARBA00048968"/>
    </source>
</evidence>
<evidence type="ECO:0000313" key="11">
    <source>
        <dbReference type="EMBL" id="VUX45686.1"/>
    </source>
</evidence>
<comment type="caution">
    <text evidence="11">The sequence shown here is derived from an EMBL/GenBank/DDBJ whole genome shotgun (WGS) entry which is preliminary data.</text>
</comment>
<keyword evidence="6" id="KW-0862">Zinc</keyword>
<dbReference type="Pfam" id="PF02578">
    <property type="entry name" value="Cu-oxidase_4"/>
    <property type="match status" value="1"/>
</dbReference>
<comment type="catalytic activity">
    <reaction evidence="8">
        <text>adenosine + phosphate = alpha-D-ribose 1-phosphate + adenine</text>
        <dbReference type="Rhea" id="RHEA:27642"/>
        <dbReference type="ChEBI" id="CHEBI:16335"/>
        <dbReference type="ChEBI" id="CHEBI:16708"/>
        <dbReference type="ChEBI" id="CHEBI:43474"/>
        <dbReference type="ChEBI" id="CHEBI:57720"/>
        <dbReference type="EC" id="2.4.2.1"/>
    </reaction>
    <physiologicalReaction direction="left-to-right" evidence="8">
        <dbReference type="Rhea" id="RHEA:27643"/>
    </physiologicalReaction>
</comment>
<dbReference type="InterPro" id="IPR003730">
    <property type="entry name" value="Cu_polyphenol_OxRdtase"/>
</dbReference>
<name>A0A564WB59_9PROT</name>
<keyword evidence="5" id="KW-0378">Hydrolase</keyword>